<keyword evidence="3" id="KW-1185">Reference proteome</keyword>
<proteinExistence type="predicted"/>
<reference evidence="2 4" key="2">
    <citation type="submission" date="2019-01" db="EMBL/GenBank/DDBJ databases">
        <authorList>
            <consortium name="Pathogen Informatics"/>
        </authorList>
    </citation>
    <scope>NUCLEOTIDE SEQUENCE [LARGE SCALE GENOMIC DNA]</scope>
    <source>
        <strain evidence="2 4">NCTC10125</strain>
    </source>
</reference>
<evidence type="ECO:0000313" key="1">
    <source>
        <dbReference type="EMBL" id="ATP59699.1"/>
    </source>
</evidence>
<reference evidence="1 3" key="1">
    <citation type="submission" date="2017-10" db="EMBL/GenBank/DDBJ databases">
        <title>Genome-wide analysis of the first isolated strain mycoplasma dispar GS01.</title>
        <authorList>
            <person name="Hao H."/>
            <person name="Chen S."/>
            <person name="Zhao P."/>
            <person name="Chu Y."/>
            <person name="Liu Y."/>
        </authorList>
    </citation>
    <scope>NUCLEOTIDE SEQUENCE [LARGE SCALE GENOMIC DNA]</scope>
    <source>
        <strain evidence="1 3">GS01</strain>
    </source>
</reference>
<dbReference type="Proteomes" id="UP000289629">
    <property type="component" value="Chromosome"/>
</dbReference>
<dbReference type="EMBL" id="CP024161">
    <property type="protein sequence ID" value="ATP59699.1"/>
    <property type="molecule type" value="Genomic_DNA"/>
</dbReference>
<organism evidence="2 4">
    <name type="scientific">Mesomycoplasma dispar</name>
    <dbReference type="NCBI Taxonomy" id="86660"/>
    <lineage>
        <taxon>Bacteria</taxon>
        <taxon>Bacillati</taxon>
        <taxon>Mycoplasmatota</taxon>
        <taxon>Mycoplasmoidales</taxon>
        <taxon>Metamycoplasmataceae</taxon>
        <taxon>Mesomycoplasma</taxon>
    </lineage>
</organism>
<dbReference type="KEGG" id="mds:MDIS_02140"/>
<name>A0AAJ5TCW8_9BACT</name>
<protein>
    <recommendedName>
        <fullName evidence="5">Lipoprotein</fullName>
    </recommendedName>
</protein>
<sequence length="174" mass="20047">MKKHLFSLIFAISFFVSCGNPSKIEFNPINSNPAFQDKIDLKKDPYILALSDPNYSYSNFKNKFTEIFQEIKSKNNDEFPFACDNGAKNCLTDEEITYEVIRKLVSKKILNFLPNADLPLPENLPKVQVSYIKMNHKFSDQEKKLELKLEFGHFHSSQAHVVGSQIFSLNFKAD</sequence>
<evidence type="ECO:0000313" key="3">
    <source>
        <dbReference type="Proteomes" id="UP000224629"/>
    </source>
</evidence>
<dbReference type="PROSITE" id="PS51257">
    <property type="entry name" value="PROKAR_LIPOPROTEIN"/>
    <property type="match status" value="1"/>
</dbReference>
<dbReference type="AlphaFoldDB" id="A0AAJ5TCW8"/>
<accession>A0AAJ5TCW8</accession>
<evidence type="ECO:0000313" key="4">
    <source>
        <dbReference type="Proteomes" id="UP000289629"/>
    </source>
</evidence>
<dbReference type="RefSeq" id="WP_044635427.1">
    <property type="nucleotide sequence ID" value="NZ_CP007229.1"/>
</dbReference>
<evidence type="ECO:0008006" key="5">
    <source>
        <dbReference type="Google" id="ProtNLM"/>
    </source>
</evidence>
<dbReference type="Proteomes" id="UP000224629">
    <property type="component" value="Chromosome"/>
</dbReference>
<dbReference type="EMBL" id="LR214971">
    <property type="protein sequence ID" value="VEU61826.1"/>
    <property type="molecule type" value="Genomic_DNA"/>
</dbReference>
<gene>
    <name evidence="1" type="ORF">CSW10_02000</name>
    <name evidence="2" type="ORF">NCTC10125_00413</name>
</gene>
<evidence type="ECO:0000313" key="2">
    <source>
        <dbReference type="EMBL" id="VEU61826.1"/>
    </source>
</evidence>